<evidence type="ECO:0000256" key="2">
    <source>
        <dbReference type="ARBA" id="ARBA00004418"/>
    </source>
</evidence>
<dbReference type="InterPro" id="IPR006443">
    <property type="entry name" value="Formate-DH-alph_fdnG"/>
</dbReference>
<dbReference type="Pfam" id="PF01568">
    <property type="entry name" value="Molydop_binding"/>
    <property type="match status" value="1"/>
</dbReference>
<comment type="subcellular location">
    <subcellularLocation>
        <location evidence="2">Periplasm</location>
    </subcellularLocation>
</comment>
<keyword evidence="8 13" id="KW-0560">Oxidoreductase</keyword>
<evidence type="ECO:0000256" key="10">
    <source>
        <dbReference type="ARBA" id="ARBA00023014"/>
    </source>
</evidence>
<dbReference type="GO" id="GO:0047111">
    <property type="term" value="F:formate dehydrogenase (cytochrome-c-553) activity"/>
    <property type="evidence" value="ECO:0007669"/>
    <property type="project" value="InterPro"/>
</dbReference>
<dbReference type="CDD" id="cd02792">
    <property type="entry name" value="MopB_CT_Formate-Dh-Na-like"/>
    <property type="match status" value="1"/>
</dbReference>
<dbReference type="SUPFAM" id="SSF50692">
    <property type="entry name" value="ADC-like"/>
    <property type="match status" value="1"/>
</dbReference>
<organism evidence="13">
    <name type="scientific">anaerobic digester metagenome</name>
    <dbReference type="NCBI Taxonomy" id="1263854"/>
    <lineage>
        <taxon>unclassified sequences</taxon>
        <taxon>metagenomes</taxon>
        <taxon>ecological metagenomes</taxon>
    </lineage>
</organism>
<protein>
    <submittedName>
        <fullName evidence="13">Formate dehydrogenase subunit alpha</fullName>
        <ecNumber evidence="13">1.17.1.9</ecNumber>
    </submittedName>
</protein>
<proteinExistence type="inferred from homology"/>
<dbReference type="NCBIfam" id="TIGR01553">
    <property type="entry name" value="formate-DH-alph"/>
    <property type="match status" value="1"/>
</dbReference>
<evidence type="ECO:0000259" key="12">
    <source>
        <dbReference type="Pfam" id="PF01568"/>
    </source>
</evidence>
<comment type="cofactor">
    <cofactor evidence="1">
        <name>[4Fe-4S] cluster</name>
        <dbReference type="ChEBI" id="CHEBI:49883"/>
    </cofactor>
</comment>
<keyword evidence="7" id="KW-0574">Periplasm</keyword>
<dbReference type="PANTHER" id="PTHR43598">
    <property type="entry name" value="TUNGSTEN-CONTAINING FORMYLMETHANOFURAN DEHYDROGENASE 2 SUBUNIT B"/>
    <property type="match status" value="1"/>
</dbReference>
<evidence type="ECO:0000256" key="4">
    <source>
        <dbReference type="ARBA" id="ARBA00022485"/>
    </source>
</evidence>
<evidence type="ECO:0000313" key="13">
    <source>
        <dbReference type="EMBL" id="VFU14297.1"/>
    </source>
</evidence>
<dbReference type="Gene3D" id="2.40.40.20">
    <property type="match status" value="1"/>
</dbReference>
<dbReference type="GO" id="GO:0042597">
    <property type="term" value="C:periplasmic space"/>
    <property type="evidence" value="ECO:0007669"/>
    <property type="project" value="UniProtKB-SubCell"/>
</dbReference>
<keyword evidence="6" id="KW-0732">Signal</keyword>
<dbReference type="EMBL" id="CAADRM010000089">
    <property type="protein sequence ID" value="VFU14297.1"/>
    <property type="molecule type" value="Genomic_DNA"/>
</dbReference>
<keyword evidence="9" id="KW-0408">Iron</keyword>
<evidence type="ECO:0000259" key="11">
    <source>
        <dbReference type="Pfam" id="PF00384"/>
    </source>
</evidence>
<name>A0A485M032_9ZZZZ</name>
<dbReference type="InterPro" id="IPR009010">
    <property type="entry name" value="Asp_de-COase-like_dom_sf"/>
</dbReference>
<comment type="similarity">
    <text evidence="3">Belongs to the prokaryotic molybdopterin-containing oxidoreductase family.</text>
</comment>
<dbReference type="Pfam" id="PF00384">
    <property type="entry name" value="Molybdopterin"/>
    <property type="match status" value="1"/>
</dbReference>
<accession>A0A485M032</accession>
<keyword evidence="10" id="KW-0411">Iron-sulfur</keyword>
<evidence type="ECO:0000256" key="8">
    <source>
        <dbReference type="ARBA" id="ARBA00023002"/>
    </source>
</evidence>
<dbReference type="SUPFAM" id="SSF53706">
    <property type="entry name" value="Formate dehydrogenase/DMSO reductase, domains 1-3"/>
    <property type="match status" value="1"/>
</dbReference>
<dbReference type="AlphaFoldDB" id="A0A485M032"/>
<dbReference type="GO" id="GO:0009061">
    <property type="term" value="P:anaerobic respiration"/>
    <property type="evidence" value="ECO:0007669"/>
    <property type="project" value="TreeGrafter"/>
</dbReference>
<dbReference type="Gene3D" id="3.40.228.10">
    <property type="entry name" value="Dimethylsulfoxide Reductase, domain 2"/>
    <property type="match status" value="2"/>
</dbReference>
<dbReference type="FunFam" id="3.40.228.10:FF:000009">
    <property type="entry name" value="Formate dehydrogenase, alpha subunit, selenocysteine-containing"/>
    <property type="match status" value="1"/>
</dbReference>
<keyword evidence="4" id="KW-0004">4Fe-4S</keyword>
<sequence>MTNHWNDIQHADVIMILGSNAAENHPISFKYVNLAREKRGAKLINVDPRFTRTSATADKYARLRSGTDIAFIGGMINYALQQGRIQKDYVVNYTNAAFLVNPDFKGPADLDGVFSGLNGNKYDKATWSYQLDENGVPKKDTTLQDPNCVFQLLKRHYARYDMETVCKITGGDSKEYEEIYDLYTSTCSPEKSGTIMYAMGTTQHTYGSQNVRAFAVLQLLLGNIGVAGGGINALRGESNVQGSTDHAALFHILPGYLQAPKASQQTYQKYLEDNTPKNSDPKSVNWWGNYPKYATSLLKAWWRDVDPEKSYDYIGKYDDDVNYSTIPIIEQMASGKIKGLFCWGQNPAVGCPSTRLVRRALAKLDWLVAIDLWETETAAFWQPEAGVDPASIKTEVFLLPAAASMEKEGSISNSGRWAQWRWKATEPPGDARDDLYIMSELVHRVKHLYEKESGVFPEPILSLSWDYAKAGMDPSAHHPDPREVAKEINGFFLKDVVINGTAYKAGQMVPSFALLQADGSTCSGCWIYCNSVTDTENRLMRRDNSDPTGLGFYHNWAWCWPVNRRIIYNRASVDLNGKPWAKDKPVIWWDGLKKTWLGDVPDGGGAPGAVHPFIMVNHGHGQLFSPGMTDGPFPEHYEPLESQVPNLLSKQQESPVIARYDKAVQEKVCDPMLVEGAAACVFGSPDKDRFPIYCTTYRVTEHWQAGQMTRWLPWLGELVPHMFVEMSEELAKEKQIRNGEVVRITSIRNQEGILAHAMVTPRFKPFTVNGQTLHQVGMLWHFGYKGRVTGAIANDLTPLVGDANTMIPEYKAFLVNIEKVRR</sequence>
<dbReference type="GO" id="GO:0043546">
    <property type="term" value="F:molybdopterin cofactor binding"/>
    <property type="evidence" value="ECO:0007669"/>
    <property type="project" value="InterPro"/>
</dbReference>
<evidence type="ECO:0000256" key="7">
    <source>
        <dbReference type="ARBA" id="ARBA00022764"/>
    </source>
</evidence>
<keyword evidence="5" id="KW-0479">Metal-binding</keyword>
<evidence type="ECO:0000256" key="5">
    <source>
        <dbReference type="ARBA" id="ARBA00022723"/>
    </source>
</evidence>
<dbReference type="PANTHER" id="PTHR43598:SF1">
    <property type="entry name" value="FORMATE DEHYDROGENASE-O MAJOR SUBUNIT"/>
    <property type="match status" value="1"/>
</dbReference>
<evidence type="ECO:0000256" key="1">
    <source>
        <dbReference type="ARBA" id="ARBA00001966"/>
    </source>
</evidence>
<feature type="domain" description="Molybdopterin oxidoreductase" evidence="11">
    <location>
        <begin position="2"/>
        <end position="442"/>
    </location>
</feature>
<gene>
    <name evidence="13" type="primary">fdhA</name>
    <name evidence="13" type="ORF">SCFA_270066</name>
</gene>
<evidence type="ECO:0000256" key="6">
    <source>
        <dbReference type="ARBA" id="ARBA00022729"/>
    </source>
</evidence>
<dbReference type="GO" id="GO:0030151">
    <property type="term" value="F:molybdenum ion binding"/>
    <property type="evidence" value="ECO:0007669"/>
    <property type="project" value="TreeGrafter"/>
</dbReference>
<dbReference type="InterPro" id="IPR006656">
    <property type="entry name" value="Mopterin_OxRdtase"/>
</dbReference>
<dbReference type="GO" id="GO:0009055">
    <property type="term" value="F:electron transfer activity"/>
    <property type="evidence" value="ECO:0007669"/>
    <property type="project" value="InterPro"/>
</dbReference>
<dbReference type="InterPro" id="IPR006657">
    <property type="entry name" value="MoPterin_dinucl-bd_dom"/>
</dbReference>
<evidence type="ECO:0000256" key="9">
    <source>
        <dbReference type="ARBA" id="ARBA00023004"/>
    </source>
</evidence>
<reference evidence="13" key="1">
    <citation type="submission" date="2019-03" db="EMBL/GenBank/DDBJ databases">
        <authorList>
            <person name="Hao L."/>
        </authorList>
    </citation>
    <scope>NUCLEOTIDE SEQUENCE</scope>
</reference>
<feature type="domain" description="Molybdopterin dinucleotide-binding" evidence="12">
    <location>
        <begin position="693"/>
        <end position="813"/>
    </location>
</feature>
<evidence type="ECO:0000256" key="3">
    <source>
        <dbReference type="ARBA" id="ARBA00010312"/>
    </source>
</evidence>
<dbReference type="GO" id="GO:0008863">
    <property type="term" value="F:formate dehydrogenase (NAD+) activity"/>
    <property type="evidence" value="ECO:0007669"/>
    <property type="project" value="UniProtKB-EC"/>
</dbReference>
<dbReference type="EC" id="1.17.1.9" evidence="13"/>
<dbReference type="GO" id="GO:0051539">
    <property type="term" value="F:4 iron, 4 sulfur cluster binding"/>
    <property type="evidence" value="ECO:0007669"/>
    <property type="project" value="UniProtKB-KW"/>
</dbReference>
<dbReference type="Gene3D" id="3.40.50.740">
    <property type="match status" value="1"/>
</dbReference>